<dbReference type="SUPFAM" id="SSF48452">
    <property type="entry name" value="TPR-like"/>
    <property type="match status" value="1"/>
</dbReference>
<evidence type="ECO:0000313" key="3">
    <source>
        <dbReference type="Proteomes" id="UP001168579"/>
    </source>
</evidence>
<dbReference type="InterPro" id="IPR019734">
    <property type="entry name" value="TPR_rpt"/>
</dbReference>
<dbReference type="Gene3D" id="1.25.40.10">
    <property type="entry name" value="Tetratricopeptide repeat domain"/>
    <property type="match status" value="1"/>
</dbReference>
<keyword evidence="3" id="KW-1185">Reference proteome</keyword>
<comment type="caution">
    <text evidence="2">The sequence shown here is derived from an EMBL/GenBank/DDBJ whole genome shotgun (WGS) entry which is preliminary data.</text>
</comment>
<dbReference type="Proteomes" id="UP001168579">
    <property type="component" value="Unassembled WGS sequence"/>
</dbReference>
<dbReference type="RefSeq" id="WP_304437380.1">
    <property type="nucleotide sequence ID" value="NZ_JAUKUC010000001.1"/>
</dbReference>
<sequence length="45" mass="5293">MGNAYYKLNKIAESIYYYEKALLLAPNDQEIKTNLSYAQNMTWTL</sequence>
<proteinExistence type="predicted"/>
<reference evidence="2" key="1">
    <citation type="journal article" date="2014" name="Int. J. Syst. Evol. Microbiol.">
        <title>Complete genome of a new Firmicutes species belonging to the dominant human colonic microbiota ('Ruminococcus bicirculans') reveals two chromosomes and a selective capacity to utilize plant glucans.</title>
        <authorList>
            <consortium name="NISC Comparative Sequencing Program"/>
            <person name="Wegmann U."/>
            <person name="Louis P."/>
            <person name="Goesmann A."/>
            <person name="Henrissat B."/>
            <person name="Duncan S.H."/>
            <person name="Flint H.J."/>
        </authorList>
    </citation>
    <scope>NUCLEOTIDE SEQUENCE</scope>
    <source>
        <strain evidence="2">CECT 8869</strain>
    </source>
</reference>
<name>A0ABT8RYP0_9FLAO</name>
<gene>
    <name evidence="2" type="ORF">Q2T41_19125</name>
</gene>
<feature type="repeat" description="TPR" evidence="1">
    <location>
        <begin position="1"/>
        <end position="28"/>
    </location>
</feature>
<dbReference type="InterPro" id="IPR011990">
    <property type="entry name" value="TPR-like_helical_dom_sf"/>
</dbReference>
<evidence type="ECO:0000256" key="1">
    <source>
        <dbReference type="PROSITE-ProRule" id="PRU00339"/>
    </source>
</evidence>
<protein>
    <submittedName>
        <fullName evidence="2">Tetratricopeptide repeat protein</fullName>
    </submittedName>
</protein>
<dbReference type="PROSITE" id="PS50005">
    <property type="entry name" value="TPR"/>
    <property type="match status" value="1"/>
</dbReference>
<accession>A0ABT8RYP0</accession>
<reference evidence="2" key="2">
    <citation type="submission" date="2023-06" db="EMBL/GenBank/DDBJ databases">
        <authorList>
            <person name="Lucena T."/>
            <person name="Sun Q."/>
        </authorList>
    </citation>
    <scope>NUCLEOTIDE SEQUENCE</scope>
    <source>
        <strain evidence="2">CECT 8869</strain>
    </source>
</reference>
<dbReference type="Pfam" id="PF00515">
    <property type="entry name" value="TPR_1"/>
    <property type="match status" value="1"/>
</dbReference>
<dbReference type="EMBL" id="JAUKUC010000001">
    <property type="protein sequence ID" value="MDO1514771.1"/>
    <property type="molecule type" value="Genomic_DNA"/>
</dbReference>
<keyword evidence="1" id="KW-0802">TPR repeat</keyword>
<organism evidence="2 3">
    <name type="scientific">Maribacter confluentis</name>
    <dbReference type="NCBI Taxonomy" id="1656093"/>
    <lineage>
        <taxon>Bacteria</taxon>
        <taxon>Pseudomonadati</taxon>
        <taxon>Bacteroidota</taxon>
        <taxon>Flavobacteriia</taxon>
        <taxon>Flavobacteriales</taxon>
        <taxon>Flavobacteriaceae</taxon>
        <taxon>Maribacter</taxon>
    </lineage>
</organism>
<dbReference type="PROSITE" id="PS50293">
    <property type="entry name" value="TPR_REGION"/>
    <property type="match status" value="1"/>
</dbReference>
<evidence type="ECO:0000313" key="2">
    <source>
        <dbReference type="EMBL" id="MDO1514771.1"/>
    </source>
</evidence>